<dbReference type="SUPFAM" id="SSF52172">
    <property type="entry name" value="CheY-like"/>
    <property type="match status" value="1"/>
</dbReference>
<dbReference type="GO" id="GO:0000160">
    <property type="term" value="P:phosphorelay signal transduction system"/>
    <property type="evidence" value="ECO:0007669"/>
    <property type="project" value="InterPro"/>
</dbReference>
<dbReference type="PROSITE" id="PS50110">
    <property type="entry name" value="RESPONSE_REGULATORY"/>
    <property type="match status" value="1"/>
</dbReference>
<dbReference type="AlphaFoldDB" id="A0A4Y4B0T5"/>
<evidence type="ECO:0000256" key="1">
    <source>
        <dbReference type="PROSITE-ProRule" id="PRU00169"/>
    </source>
</evidence>
<name>A0A4Y4B0T5_9FLAO</name>
<comment type="caution">
    <text evidence="3">The sequence shown here is derived from an EMBL/GenBank/DDBJ whole genome shotgun (WGS) entry which is preliminary data.</text>
</comment>
<gene>
    <name evidence="3" type="ORF">FFL01_18520</name>
</gene>
<dbReference type="InterPro" id="IPR001789">
    <property type="entry name" value="Sig_transdc_resp-reg_receiver"/>
</dbReference>
<dbReference type="OrthoDB" id="9789181at2"/>
<dbReference type="STRING" id="983.SAMN05443543_11087"/>
<keyword evidence="1" id="KW-0597">Phosphoprotein</keyword>
<dbReference type="InterPro" id="IPR011006">
    <property type="entry name" value="CheY-like_superfamily"/>
</dbReference>
<dbReference type="SMART" id="SM00448">
    <property type="entry name" value="REC"/>
    <property type="match status" value="1"/>
</dbReference>
<keyword evidence="4" id="KW-1185">Reference proteome</keyword>
<evidence type="ECO:0000259" key="2">
    <source>
        <dbReference type="PROSITE" id="PS50110"/>
    </source>
</evidence>
<dbReference type="InterPro" id="IPR052893">
    <property type="entry name" value="TCS_response_regulator"/>
</dbReference>
<evidence type="ECO:0000313" key="4">
    <source>
        <dbReference type="Proteomes" id="UP000316775"/>
    </source>
</evidence>
<feature type="domain" description="Response regulatory" evidence="2">
    <location>
        <begin position="14"/>
        <end position="131"/>
    </location>
</feature>
<dbReference type="Pfam" id="PF00072">
    <property type="entry name" value="Response_reg"/>
    <property type="match status" value="1"/>
</dbReference>
<dbReference type="PANTHER" id="PTHR44520">
    <property type="entry name" value="RESPONSE REGULATOR RCP1-RELATED"/>
    <property type="match status" value="1"/>
</dbReference>
<dbReference type="Proteomes" id="UP000316775">
    <property type="component" value="Unassembled WGS sequence"/>
</dbReference>
<evidence type="ECO:0000313" key="3">
    <source>
        <dbReference type="EMBL" id="GEC72313.1"/>
    </source>
</evidence>
<dbReference type="PANTHER" id="PTHR44520:SF2">
    <property type="entry name" value="RESPONSE REGULATOR RCP1"/>
    <property type="match status" value="1"/>
</dbReference>
<reference evidence="3 4" key="1">
    <citation type="submission" date="2019-06" db="EMBL/GenBank/DDBJ databases">
        <title>Whole genome shotgun sequence of Flavobacterium flevense NBRC 14960.</title>
        <authorList>
            <person name="Hosoyama A."/>
            <person name="Uohara A."/>
            <person name="Ohji S."/>
            <person name="Ichikawa N."/>
        </authorList>
    </citation>
    <scope>NUCLEOTIDE SEQUENCE [LARGE SCALE GENOMIC DNA]</scope>
    <source>
        <strain evidence="3 4">NBRC 14960</strain>
    </source>
</reference>
<organism evidence="3 4">
    <name type="scientific">Flavobacterium flevense</name>
    <dbReference type="NCBI Taxonomy" id="983"/>
    <lineage>
        <taxon>Bacteria</taxon>
        <taxon>Pseudomonadati</taxon>
        <taxon>Bacteroidota</taxon>
        <taxon>Flavobacteriia</taxon>
        <taxon>Flavobacteriales</taxon>
        <taxon>Flavobacteriaceae</taxon>
        <taxon>Flavobacterium</taxon>
    </lineage>
</organism>
<proteinExistence type="predicted"/>
<protein>
    <recommendedName>
        <fullName evidence="2">Response regulatory domain-containing protein</fullName>
    </recommendedName>
</protein>
<sequence length="133" mass="15051">MLERQKPTKMKYKNILQIDDDFDDCDFFEQAVKTVTNAAYTSIQNPIEALHKLIKGEINPDLIFLDVNMPCMSGKEVLIEIKKTESTKNIPVILLSTSPLHVQEAKDAGAKDYLVKPNSLCELKNLLSKILLM</sequence>
<accession>A0A4Y4B0T5</accession>
<dbReference type="Gene3D" id="3.40.50.2300">
    <property type="match status" value="1"/>
</dbReference>
<dbReference type="EMBL" id="BJNP01000018">
    <property type="protein sequence ID" value="GEC72313.1"/>
    <property type="molecule type" value="Genomic_DNA"/>
</dbReference>
<feature type="modified residue" description="4-aspartylphosphate" evidence="1">
    <location>
        <position position="66"/>
    </location>
</feature>